<dbReference type="GO" id="GO:0052689">
    <property type="term" value="F:carboxylic ester hydrolase activity"/>
    <property type="evidence" value="ECO:0007669"/>
    <property type="project" value="InterPro"/>
</dbReference>
<feature type="active site" description="Nucleophile" evidence="1">
    <location>
        <position position="95"/>
    </location>
</feature>
<dbReference type="EMBL" id="MELK01000028">
    <property type="protein sequence ID" value="OFW58034.1"/>
    <property type="molecule type" value="Genomic_DNA"/>
</dbReference>
<dbReference type="STRING" id="1797197.A2Y75_12480"/>
<feature type="binding site" evidence="2">
    <location>
        <position position="96"/>
    </location>
    <ligand>
        <name>substrate</name>
    </ligand>
</feature>
<evidence type="ECO:0000256" key="1">
    <source>
        <dbReference type="PIRSR" id="PIRSR017388-1"/>
    </source>
</evidence>
<gene>
    <name evidence="4" type="ORF">A2Y75_12480</name>
</gene>
<dbReference type="Gene3D" id="3.40.50.1820">
    <property type="entry name" value="alpha/beta hydrolase"/>
    <property type="match status" value="1"/>
</dbReference>
<evidence type="ECO:0000313" key="5">
    <source>
        <dbReference type="Proteomes" id="UP000177876"/>
    </source>
</evidence>
<dbReference type="AlphaFoldDB" id="A0A1F2WMF4"/>
<dbReference type="InterPro" id="IPR022742">
    <property type="entry name" value="Hydrolase_4"/>
</dbReference>
<feature type="binding site" evidence="2">
    <location>
        <position position="27"/>
    </location>
    <ligand>
        <name>substrate</name>
    </ligand>
</feature>
<dbReference type="PANTHER" id="PTHR11614">
    <property type="entry name" value="PHOSPHOLIPASE-RELATED"/>
    <property type="match status" value="1"/>
</dbReference>
<accession>A0A1F2WMF4</accession>
<feature type="active site" description="Charge relay system" evidence="1">
    <location>
        <position position="228"/>
    </location>
</feature>
<comment type="caution">
    <text evidence="4">The sequence shown here is derived from an EMBL/GenBank/DDBJ whole genome shotgun (WGS) entry which is preliminary data.</text>
</comment>
<feature type="active site" description="Charge relay system" evidence="1">
    <location>
        <position position="198"/>
    </location>
</feature>
<dbReference type="Pfam" id="PF12146">
    <property type="entry name" value="Hydrolase_4"/>
    <property type="match status" value="1"/>
</dbReference>
<name>A0A1F2WMF4_9ACTN</name>
<dbReference type="PIRSF" id="PIRSF017388">
    <property type="entry name" value="Esterase_lipase"/>
    <property type="match status" value="1"/>
</dbReference>
<evidence type="ECO:0000259" key="3">
    <source>
        <dbReference type="Pfam" id="PF12146"/>
    </source>
</evidence>
<feature type="domain" description="Serine aminopeptidase S33" evidence="3">
    <location>
        <begin position="21"/>
        <end position="233"/>
    </location>
</feature>
<evidence type="ECO:0000313" key="4">
    <source>
        <dbReference type="EMBL" id="OFW58034.1"/>
    </source>
</evidence>
<reference evidence="4 5" key="1">
    <citation type="journal article" date="2016" name="Nat. Commun.">
        <title>Thousands of microbial genomes shed light on interconnected biogeochemical processes in an aquifer system.</title>
        <authorList>
            <person name="Anantharaman K."/>
            <person name="Brown C.T."/>
            <person name="Hug L.A."/>
            <person name="Sharon I."/>
            <person name="Castelle C.J."/>
            <person name="Probst A.J."/>
            <person name="Thomas B.C."/>
            <person name="Singh A."/>
            <person name="Wilkins M.J."/>
            <person name="Karaoz U."/>
            <person name="Brodie E.L."/>
            <person name="Williams K.H."/>
            <person name="Hubbard S.S."/>
            <person name="Banfield J.F."/>
        </authorList>
    </citation>
    <scope>NUCLEOTIDE SEQUENCE [LARGE SCALE GENOMIC DNA]</scope>
</reference>
<dbReference type="Proteomes" id="UP000177876">
    <property type="component" value="Unassembled WGS sequence"/>
</dbReference>
<sequence>MAEHVWPEAEAYFIEGGKTGVLVLHGFTGCNQSMRILGEGLAKAGYTVSGPRLPGHGTSIEDMSARTWQEWTGEAERALDDLSRRCDKVFVEGLSMGGTIALFLGERQADKISGIMTINAPVAKLNPLLPITLMNQYILKKQTIPGVGSDVKDPNCKEMAYEKVPARAAAQLYKLMKLTKKELPRIQSPILIFESREDHVVPTSNGPFVLEKVASQDKELVWLADSYHVATIDNDKDEIIRRSVQFINRLASPEG</sequence>
<dbReference type="InterPro" id="IPR012354">
    <property type="entry name" value="Esterase_lipase"/>
</dbReference>
<proteinExistence type="predicted"/>
<dbReference type="InterPro" id="IPR029058">
    <property type="entry name" value="AB_hydrolase_fold"/>
</dbReference>
<protein>
    <recommendedName>
        <fullName evidence="3">Serine aminopeptidase S33 domain-containing protein</fullName>
    </recommendedName>
</protein>
<organism evidence="4 5">
    <name type="scientific">Candidatus Solincola sediminis</name>
    <dbReference type="NCBI Taxonomy" id="1797199"/>
    <lineage>
        <taxon>Bacteria</taxon>
        <taxon>Bacillati</taxon>
        <taxon>Actinomycetota</taxon>
        <taxon>Candidatus Geothermincolia</taxon>
        <taxon>Candidatus Geothermincolales</taxon>
        <taxon>Candidatus Geothermincolaceae</taxon>
        <taxon>Candidatus Solincola</taxon>
    </lineage>
</organism>
<evidence type="ECO:0000256" key="2">
    <source>
        <dbReference type="PIRSR" id="PIRSR017388-2"/>
    </source>
</evidence>
<dbReference type="InterPro" id="IPR051044">
    <property type="entry name" value="MAG_DAG_Lipase"/>
</dbReference>
<dbReference type="SUPFAM" id="SSF53474">
    <property type="entry name" value="alpha/beta-Hydrolases"/>
    <property type="match status" value="1"/>
</dbReference>